<reference evidence="1 2" key="1">
    <citation type="journal article" date="2016" name="Nat. Commun.">
        <title>Thousands of microbial genomes shed light on interconnected biogeochemical processes in an aquifer system.</title>
        <authorList>
            <person name="Anantharaman K."/>
            <person name="Brown C.T."/>
            <person name="Hug L.A."/>
            <person name="Sharon I."/>
            <person name="Castelle C.J."/>
            <person name="Probst A.J."/>
            <person name="Thomas B.C."/>
            <person name="Singh A."/>
            <person name="Wilkins M.J."/>
            <person name="Karaoz U."/>
            <person name="Brodie E.L."/>
            <person name="Williams K.H."/>
            <person name="Hubbard S.S."/>
            <person name="Banfield J.F."/>
        </authorList>
    </citation>
    <scope>NUCLEOTIDE SEQUENCE [LARGE SCALE GENOMIC DNA]</scope>
</reference>
<dbReference type="AlphaFoldDB" id="A0A1G1ZSS5"/>
<comment type="caution">
    <text evidence="1">The sequence shown here is derived from an EMBL/GenBank/DDBJ whole genome shotgun (WGS) entry which is preliminary data.</text>
</comment>
<protein>
    <recommendedName>
        <fullName evidence="3">DUF192 domain-containing protein</fullName>
    </recommendedName>
</protein>
<dbReference type="Proteomes" id="UP000177690">
    <property type="component" value="Unassembled WGS sequence"/>
</dbReference>
<dbReference type="PANTHER" id="PTHR37953:SF1">
    <property type="entry name" value="UPF0127 PROTEIN MJ1496"/>
    <property type="match status" value="1"/>
</dbReference>
<sequence>MKRFFVVVGLFVIFLIVSVLFVSVRETKEGLTVSKVKIGLAAFDVEVADTAFLQTKGLSGRESLPKNYGMLFIFDDLQKRSFWMKDVQFPLDFVWIRDNKVVGMVYGAEPEVGDNLTIYESPELVDMVLEVNAGELTNYGIKIGDAVIINF</sequence>
<name>A0A1G1ZSS5_9BACT</name>
<organism evidence="1 2">
    <name type="scientific">Candidatus Harrisonbacteria bacterium RIFCSPLOWO2_02_FULL_41_13b</name>
    <dbReference type="NCBI Taxonomy" id="1798409"/>
    <lineage>
        <taxon>Bacteria</taxon>
        <taxon>Candidatus Harrisoniibacteriota</taxon>
    </lineage>
</organism>
<dbReference type="InterPro" id="IPR038695">
    <property type="entry name" value="Saro_0823-like_sf"/>
</dbReference>
<dbReference type="Pfam" id="PF02643">
    <property type="entry name" value="DUF192"/>
    <property type="match status" value="1"/>
</dbReference>
<proteinExistence type="predicted"/>
<evidence type="ECO:0008006" key="3">
    <source>
        <dbReference type="Google" id="ProtNLM"/>
    </source>
</evidence>
<evidence type="ECO:0000313" key="1">
    <source>
        <dbReference type="EMBL" id="OGY66810.1"/>
    </source>
</evidence>
<evidence type="ECO:0000313" key="2">
    <source>
        <dbReference type="Proteomes" id="UP000177690"/>
    </source>
</evidence>
<gene>
    <name evidence="1" type="ORF">A3I24_03920</name>
</gene>
<accession>A0A1G1ZSS5</accession>
<dbReference type="PANTHER" id="PTHR37953">
    <property type="entry name" value="UPF0127 PROTEIN MJ1496"/>
    <property type="match status" value="1"/>
</dbReference>
<dbReference type="Gene3D" id="2.60.120.1140">
    <property type="entry name" value="Protein of unknown function DUF192"/>
    <property type="match status" value="1"/>
</dbReference>
<dbReference type="InterPro" id="IPR003795">
    <property type="entry name" value="DUF192"/>
</dbReference>
<dbReference type="STRING" id="1798409.A3I24_03920"/>
<dbReference type="EMBL" id="MHJL01000034">
    <property type="protein sequence ID" value="OGY66810.1"/>
    <property type="molecule type" value="Genomic_DNA"/>
</dbReference>